<proteinExistence type="predicted"/>
<sequence length="121" mass="12840">MMANRFKGEVAIDCEGSRYTLRMDMLALAAFEDATGENALAWAEAAEGGQAAVGDMIEMIRCTLARHHPEADYRLAGDILSEDPGVLLRLFRAASPELAQDDPEDGPEDGPGKPLPAPAAG</sequence>
<name>A0A0D6AXJ6_RHOSU</name>
<accession>A0A0D6AXJ6</accession>
<protein>
    <recommendedName>
        <fullName evidence="4">Gene transfer agent family protein</fullName>
    </recommendedName>
</protein>
<dbReference type="Proteomes" id="UP000064912">
    <property type="component" value="Chromosome"/>
</dbReference>
<evidence type="ECO:0000313" key="2">
    <source>
        <dbReference type="EMBL" id="BAQ67602.1"/>
    </source>
</evidence>
<evidence type="ECO:0008006" key="4">
    <source>
        <dbReference type="Google" id="ProtNLM"/>
    </source>
</evidence>
<dbReference type="InterPro" id="IPR021791">
    <property type="entry name" value="Phage_TAC_11"/>
</dbReference>
<evidence type="ECO:0000256" key="1">
    <source>
        <dbReference type="SAM" id="MobiDB-lite"/>
    </source>
</evidence>
<dbReference type="EMBL" id="AP014800">
    <property type="protein sequence ID" value="BAQ67602.1"/>
    <property type="molecule type" value="Genomic_DNA"/>
</dbReference>
<organism evidence="2 3">
    <name type="scientific">Rhodovulum sulfidophilum</name>
    <name type="common">Rhodobacter sulfidophilus</name>
    <dbReference type="NCBI Taxonomy" id="35806"/>
    <lineage>
        <taxon>Bacteria</taxon>
        <taxon>Pseudomonadati</taxon>
        <taxon>Pseudomonadota</taxon>
        <taxon>Alphaproteobacteria</taxon>
        <taxon>Rhodobacterales</taxon>
        <taxon>Paracoccaceae</taxon>
        <taxon>Rhodovulum</taxon>
    </lineage>
</organism>
<reference evidence="2 3" key="1">
    <citation type="submission" date="2015-02" db="EMBL/GenBank/DDBJ databases">
        <title>Genome sequene of Rhodovulum sulfidophilum DSM 2351.</title>
        <authorList>
            <person name="Nagao N."/>
        </authorList>
    </citation>
    <scope>NUCLEOTIDE SEQUENCE [LARGE SCALE GENOMIC DNA]</scope>
    <source>
        <strain evidence="2 3">DSM 2351</strain>
    </source>
</reference>
<gene>
    <name evidence="2" type="ORF">NHU_00432</name>
</gene>
<dbReference type="AlphaFoldDB" id="A0A0D6AXJ6"/>
<dbReference type="PATRIC" id="fig|35806.4.peg.443"/>
<feature type="region of interest" description="Disordered" evidence="1">
    <location>
        <begin position="94"/>
        <end position="121"/>
    </location>
</feature>
<dbReference type="KEGG" id="rsu:NHU_00432"/>
<dbReference type="Pfam" id="PF11836">
    <property type="entry name" value="Phage_TAC_11"/>
    <property type="match status" value="1"/>
</dbReference>
<evidence type="ECO:0000313" key="3">
    <source>
        <dbReference type="Proteomes" id="UP000064912"/>
    </source>
</evidence>
<feature type="compositionally biased region" description="Acidic residues" evidence="1">
    <location>
        <begin position="99"/>
        <end position="108"/>
    </location>
</feature>